<reference evidence="1" key="2">
    <citation type="submission" date="2021-04" db="EMBL/GenBank/DDBJ databases">
        <authorList>
            <person name="Gilroy R."/>
        </authorList>
    </citation>
    <scope>NUCLEOTIDE SEQUENCE</scope>
    <source>
        <strain evidence="1">9264</strain>
    </source>
</reference>
<accession>A0A9D2RJY5</accession>
<proteinExistence type="predicted"/>
<gene>
    <name evidence="1" type="ORF">H9906_06990</name>
</gene>
<comment type="caution">
    <text evidence="1">The sequence shown here is derived from an EMBL/GenBank/DDBJ whole genome shotgun (WGS) entry which is preliminary data.</text>
</comment>
<dbReference type="EMBL" id="DWUQ01000146">
    <property type="protein sequence ID" value="HJD44756.1"/>
    <property type="molecule type" value="Genomic_DNA"/>
</dbReference>
<protein>
    <submittedName>
        <fullName evidence="1">Uncharacterized protein</fullName>
    </submittedName>
</protein>
<dbReference type="AlphaFoldDB" id="A0A9D2RJY5"/>
<name>A0A9D2RJY5_9BURK</name>
<evidence type="ECO:0000313" key="2">
    <source>
        <dbReference type="Proteomes" id="UP000823889"/>
    </source>
</evidence>
<organism evidence="1 2">
    <name type="scientific">Candidatus Paenalcaligenes intestinipullorum</name>
    <dbReference type="NCBI Taxonomy" id="2838718"/>
    <lineage>
        <taxon>Bacteria</taxon>
        <taxon>Pseudomonadati</taxon>
        <taxon>Pseudomonadota</taxon>
        <taxon>Betaproteobacteria</taxon>
        <taxon>Burkholderiales</taxon>
        <taxon>Alcaligenaceae</taxon>
        <taxon>Paenalcaligenes</taxon>
    </lineage>
</organism>
<sequence length="71" mass="7373">MAEVVEAISKVNGIMSEIASASREQTIGIEQINVAINLLDVTTQGKPLIVEGGAAINSQIVQRNVAGLIGK</sequence>
<dbReference type="Proteomes" id="UP000823889">
    <property type="component" value="Unassembled WGS sequence"/>
</dbReference>
<evidence type="ECO:0000313" key="1">
    <source>
        <dbReference type="EMBL" id="HJD44756.1"/>
    </source>
</evidence>
<dbReference type="SUPFAM" id="SSF58104">
    <property type="entry name" value="Methyl-accepting chemotaxis protein (MCP) signaling domain"/>
    <property type="match status" value="1"/>
</dbReference>
<reference evidence="1" key="1">
    <citation type="journal article" date="2021" name="PeerJ">
        <title>Extensive microbial diversity within the chicken gut microbiome revealed by metagenomics and culture.</title>
        <authorList>
            <person name="Gilroy R."/>
            <person name="Ravi A."/>
            <person name="Getino M."/>
            <person name="Pursley I."/>
            <person name="Horton D.L."/>
            <person name="Alikhan N.F."/>
            <person name="Baker D."/>
            <person name="Gharbi K."/>
            <person name="Hall N."/>
            <person name="Watson M."/>
            <person name="Adriaenssens E.M."/>
            <person name="Foster-Nyarko E."/>
            <person name="Jarju S."/>
            <person name="Secka A."/>
            <person name="Antonio M."/>
            <person name="Oren A."/>
            <person name="Chaudhuri R.R."/>
            <person name="La Ragione R."/>
            <person name="Hildebrand F."/>
            <person name="Pallen M.J."/>
        </authorList>
    </citation>
    <scope>NUCLEOTIDE SEQUENCE</scope>
    <source>
        <strain evidence="1">9264</strain>
    </source>
</reference>